<keyword evidence="11" id="KW-0479">Metal-binding</keyword>
<feature type="binding site" evidence="11">
    <location>
        <position position="75"/>
    </location>
    <ligand>
        <name>Na(+)</name>
        <dbReference type="ChEBI" id="CHEBI:29101"/>
        <note>structural</note>
    </ligand>
</feature>
<keyword evidence="13" id="KW-1185">Reference proteome</keyword>
<comment type="subcellular location">
    <subcellularLocation>
        <location evidence="1 11">Cell membrane</location>
        <topology evidence="1 11">Multi-pass membrane protein</topology>
    </subcellularLocation>
</comment>
<comment type="function">
    <text evidence="11">Fluoride-specific ion channel. Important for reducing fluoride concentration in the cell, thus reducing its toxicity.</text>
</comment>
<comment type="activity regulation">
    <text evidence="11">Na(+) is not transported, but it plays an essential structural role and its presence is essential for fluoride channel function.</text>
</comment>
<keyword evidence="11" id="KW-0813">Transport</keyword>
<evidence type="ECO:0000256" key="6">
    <source>
        <dbReference type="ARBA" id="ARBA00023065"/>
    </source>
</evidence>
<organism evidence="12 13">
    <name type="scientific">Taishania pollutisoli</name>
    <dbReference type="NCBI Taxonomy" id="2766479"/>
    <lineage>
        <taxon>Bacteria</taxon>
        <taxon>Pseudomonadati</taxon>
        <taxon>Bacteroidota</taxon>
        <taxon>Flavobacteriia</taxon>
        <taxon>Flavobacteriales</taxon>
        <taxon>Crocinitomicaceae</taxon>
        <taxon>Taishania</taxon>
    </lineage>
</organism>
<keyword evidence="8 11" id="KW-0407">Ion channel</keyword>
<proteinExistence type="inferred from homology"/>
<dbReference type="RefSeq" id="WP_163491081.1">
    <property type="nucleotide sequence ID" value="NZ_JACVEL010000007.1"/>
</dbReference>
<evidence type="ECO:0000256" key="4">
    <source>
        <dbReference type="ARBA" id="ARBA00022692"/>
    </source>
</evidence>
<protein>
    <recommendedName>
        <fullName evidence="11">Fluoride-specific ion channel FluC</fullName>
    </recommendedName>
</protein>
<evidence type="ECO:0000256" key="10">
    <source>
        <dbReference type="ARBA" id="ARBA00035585"/>
    </source>
</evidence>
<accession>A0A8J6P6Y6</accession>
<evidence type="ECO:0000256" key="3">
    <source>
        <dbReference type="ARBA" id="ARBA00022519"/>
    </source>
</evidence>
<reference evidence="12" key="1">
    <citation type="submission" date="2020-09" db="EMBL/GenBank/DDBJ databases">
        <title>Taishania pollutisoli gen. nov., sp. nov., Isolated from Tetrabromobisphenol A-Contaminated Soil.</title>
        <authorList>
            <person name="Chen Q."/>
        </authorList>
    </citation>
    <scope>NUCLEOTIDE SEQUENCE</scope>
    <source>
        <strain evidence="12">CZZ-1</strain>
    </source>
</reference>
<dbReference type="EMBL" id="JACVEL010000007">
    <property type="protein sequence ID" value="MBC9812977.1"/>
    <property type="molecule type" value="Genomic_DNA"/>
</dbReference>
<dbReference type="GO" id="GO:0062054">
    <property type="term" value="F:fluoride channel activity"/>
    <property type="evidence" value="ECO:0007669"/>
    <property type="project" value="UniProtKB-UniRule"/>
</dbReference>
<sequence>MKALLLVGIGGGIGSIMRYLTTVLISRYSSSLFPWATYSANLLGCLLIGLFIGILERQQVLSSDLKLLLITGFCGGYTTFSAFANENMTLIQSGHTFTALLYIAVSVLSGILAVYGGMLIAKSI</sequence>
<keyword evidence="2 11" id="KW-1003">Cell membrane</keyword>
<feature type="transmembrane region" description="Helical" evidence="11">
    <location>
        <begin position="67"/>
        <end position="84"/>
    </location>
</feature>
<dbReference type="PANTHER" id="PTHR28259">
    <property type="entry name" value="FLUORIDE EXPORT PROTEIN 1-RELATED"/>
    <property type="match status" value="1"/>
</dbReference>
<feature type="binding site" evidence="11">
    <location>
        <position position="78"/>
    </location>
    <ligand>
        <name>Na(+)</name>
        <dbReference type="ChEBI" id="CHEBI:29101"/>
        <note>structural</note>
    </ligand>
</feature>
<dbReference type="GO" id="GO:0005886">
    <property type="term" value="C:plasma membrane"/>
    <property type="evidence" value="ECO:0007669"/>
    <property type="project" value="UniProtKB-SubCell"/>
</dbReference>
<feature type="transmembrane region" description="Helical" evidence="11">
    <location>
        <begin position="34"/>
        <end position="55"/>
    </location>
</feature>
<dbReference type="InterPro" id="IPR003691">
    <property type="entry name" value="FluC"/>
</dbReference>
<evidence type="ECO:0000256" key="1">
    <source>
        <dbReference type="ARBA" id="ARBA00004651"/>
    </source>
</evidence>
<evidence type="ECO:0000256" key="7">
    <source>
        <dbReference type="ARBA" id="ARBA00023136"/>
    </source>
</evidence>
<dbReference type="HAMAP" id="MF_00454">
    <property type="entry name" value="FluC"/>
    <property type="match status" value="1"/>
</dbReference>
<keyword evidence="5 11" id="KW-1133">Transmembrane helix</keyword>
<keyword evidence="7 11" id="KW-0472">Membrane</keyword>
<evidence type="ECO:0000256" key="11">
    <source>
        <dbReference type="HAMAP-Rule" id="MF_00454"/>
    </source>
</evidence>
<keyword evidence="3" id="KW-0997">Cell inner membrane</keyword>
<evidence type="ECO:0000256" key="9">
    <source>
        <dbReference type="ARBA" id="ARBA00035120"/>
    </source>
</evidence>
<comment type="similarity">
    <text evidence="9 11">Belongs to the fluoride channel Fluc/FEX (TC 1.A.43) family.</text>
</comment>
<gene>
    <name evidence="11 12" type="primary">crcB</name>
    <name evidence="11" type="synonym">fluC</name>
    <name evidence="12" type="ORF">H9Y05_10910</name>
</gene>
<comment type="catalytic activity">
    <reaction evidence="10">
        <text>fluoride(in) = fluoride(out)</text>
        <dbReference type="Rhea" id="RHEA:76159"/>
        <dbReference type="ChEBI" id="CHEBI:17051"/>
    </reaction>
    <physiologicalReaction direction="left-to-right" evidence="10">
        <dbReference type="Rhea" id="RHEA:76160"/>
    </physiologicalReaction>
</comment>
<evidence type="ECO:0000313" key="13">
    <source>
        <dbReference type="Proteomes" id="UP000652681"/>
    </source>
</evidence>
<dbReference type="Pfam" id="PF02537">
    <property type="entry name" value="CRCB"/>
    <property type="match status" value="1"/>
</dbReference>
<keyword evidence="11" id="KW-0915">Sodium</keyword>
<keyword evidence="4 11" id="KW-0812">Transmembrane</keyword>
<dbReference type="PANTHER" id="PTHR28259:SF1">
    <property type="entry name" value="FLUORIDE EXPORT PROTEIN 1-RELATED"/>
    <property type="match status" value="1"/>
</dbReference>
<evidence type="ECO:0000256" key="2">
    <source>
        <dbReference type="ARBA" id="ARBA00022475"/>
    </source>
</evidence>
<dbReference type="Proteomes" id="UP000652681">
    <property type="component" value="Unassembled WGS sequence"/>
</dbReference>
<name>A0A8J6P6Y6_9FLAO</name>
<dbReference type="NCBIfam" id="TIGR00494">
    <property type="entry name" value="crcB"/>
    <property type="match status" value="1"/>
</dbReference>
<comment type="caution">
    <text evidence="12">The sequence shown here is derived from an EMBL/GenBank/DDBJ whole genome shotgun (WGS) entry which is preliminary data.</text>
</comment>
<evidence type="ECO:0000256" key="5">
    <source>
        <dbReference type="ARBA" id="ARBA00022989"/>
    </source>
</evidence>
<dbReference type="AlphaFoldDB" id="A0A8J6P6Y6"/>
<feature type="transmembrane region" description="Helical" evidence="11">
    <location>
        <begin position="99"/>
        <end position="121"/>
    </location>
</feature>
<evidence type="ECO:0000313" key="12">
    <source>
        <dbReference type="EMBL" id="MBC9812977.1"/>
    </source>
</evidence>
<dbReference type="GO" id="GO:0046872">
    <property type="term" value="F:metal ion binding"/>
    <property type="evidence" value="ECO:0007669"/>
    <property type="project" value="UniProtKB-KW"/>
</dbReference>
<keyword evidence="6 11" id="KW-0406">Ion transport</keyword>
<evidence type="ECO:0000256" key="8">
    <source>
        <dbReference type="ARBA" id="ARBA00023303"/>
    </source>
</evidence>
<dbReference type="GO" id="GO:0140114">
    <property type="term" value="P:cellular detoxification of fluoride"/>
    <property type="evidence" value="ECO:0007669"/>
    <property type="project" value="UniProtKB-UniRule"/>
</dbReference>